<keyword evidence="3" id="KW-1185">Reference proteome</keyword>
<dbReference type="EMBL" id="JBBAYM010000045">
    <property type="protein sequence ID" value="MEI5616061.1"/>
    <property type="molecule type" value="Genomic_DNA"/>
</dbReference>
<evidence type="ECO:0000313" key="3">
    <source>
        <dbReference type="Proteomes" id="UP001365781"/>
    </source>
</evidence>
<reference evidence="2 3" key="1">
    <citation type="submission" date="2024-03" db="EMBL/GenBank/DDBJ databases">
        <title>First Report of Pectobacterium brasiliscabiei causing potato scab in china.</title>
        <authorList>
            <person name="Handique U."/>
        </authorList>
    </citation>
    <scope>NUCLEOTIDE SEQUENCE [LARGE SCALE GENOMIC DNA]</scope>
    <source>
        <strain evidence="2 3">ZRIMU1503</strain>
    </source>
</reference>
<feature type="region of interest" description="Disordered" evidence="1">
    <location>
        <begin position="65"/>
        <end position="101"/>
    </location>
</feature>
<comment type="caution">
    <text evidence="2">The sequence shown here is derived from an EMBL/GenBank/DDBJ whole genome shotgun (WGS) entry which is preliminary data.</text>
</comment>
<name>A0ABU8GUP2_9ACTN</name>
<protein>
    <submittedName>
        <fullName evidence="2">Uncharacterized protein</fullName>
    </submittedName>
</protein>
<dbReference type="Proteomes" id="UP001365781">
    <property type="component" value="Unassembled WGS sequence"/>
</dbReference>
<accession>A0ABU8GUP2</accession>
<dbReference type="RefSeq" id="WP_336543332.1">
    <property type="nucleotide sequence ID" value="NZ_JBBAYL010000013.1"/>
</dbReference>
<organism evidence="2 3">
    <name type="scientific">Streptomyces brasiliscabiei</name>
    <dbReference type="NCBI Taxonomy" id="2736302"/>
    <lineage>
        <taxon>Bacteria</taxon>
        <taxon>Bacillati</taxon>
        <taxon>Actinomycetota</taxon>
        <taxon>Actinomycetes</taxon>
        <taxon>Kitasatosporales</taxon>
        <taxon>Streptomycetaceae</taxon>
        <taxon>Streptomyces</taxon>
    </lineage>
</organism>
<gene>
    <name evidence="2" type="ORF">WB403_43895</name>
</gene>
<proteinExistence type="predicted"/>
<evidence type="ECO:0000313" key="2">
    <source>
        <dbReference type="EMBL" id="MEI5616061.1"/>
    </source>
</evidence>
<sequence>MGFQERWQSRQTELVAQGEAREAKAARQWDEYVESLWQPILERAREAYERGDGWFETEIDQREAGGLNPYGGTGLDLHRSAPVRSALGTDDPESPPAPRSDLLSRIEDVGWRLHTAQYLYVQLGEESRDKWMSSGQRVAIKGKIVGMYLFGRA</sequence>
<evidence type="ECO:0000256" key="1">
    <source>
        <dbReference type="SAM" id="MobiDB-lite"/>
    </source>
</evidence>